<dbReference type="Gene3D" id="3.30.70.1020">
    <property type="entry name" value="Trehalose-6-phosphate phosphatase related protein, domain 2"/>
    <property type="match status" value="1"/>
</dbReference>
<gene>
    <name evidence="5" type="primary">otsB</name>
    <name evidence="5" type="ORF">LMS43_14060</name>
</gene>
<accession>A0ABT8EMA2</accession>
<comment type="function">
    <text evidence="4">Removes the phosphate from trehalose 6-phosphate to produce free trehalose.</text>
</comment>
<dbReference type="PANTHER" id="PTHR43768">
    <property type="entry name" value="TREHALOSE 6-PHOSPHATE PHOSPHATASE"/>
    <property type="match status" value="1"/>
</dbReference>
<dbReference type="Gene3D" id="3.40.50.1000">
    <property type="entry name" value="HAD superfamily/HAD-like"/>
    <property type="match status" value="1"/>
</dbReference>
<evidence type="ECO:0000256" key="1">
    <source>
        <dbReference type="ARBA" id="ARBA00005199"/>
    </source>
</evidence>
<dbReference type="Pfam" id="PF02358">
    <property type="entry name" value="Trehalose_PPase"/>
    <property type="match status" value="1"/>
</dbReference>
<dbReference type="InterPro" id="IPR023214">
    <property type="entry name" value="HAD_sf"/>
</dbReference>
<comment type="caution">
    <text evidence="5">The sequence shown here is derived from an EMBL/GenBank/DDBJ whole genome shotgun (WGS) entry which is preliminary data.</text>
</comment>
<dbReference type="InterPro" id="IPR006379">
    <property type="entry name" value="HAD-SF_hydro_IIB"/>
</dbReference>
<organism evidence="5 6">
    <name type="scientific">Alcaligenes endophyticus</name>
    <dbReference type="NCBI Taxonomy" id="1929088"/>
    <lineage>
        <taxon>Bacteria</taxon>
        <taxon>Pseudomonadati</taxon>
        <taxon>Pseudomonadota</taxon>
        <taxon>Betaproteobacteria</taxon>
        <taxon>Burkholderiales</taxon>
        <taxon>Alcaligenaceae</taxon>
        <taxon>Alcaligenes</taxon>
    </lineage>
</organism>
<proteinExistence type="inferred from homology"/>
<sequence>MQLLPDLYHVALFLDVDGTLAPITQRPQAVELPRSTLRLLEQLNTACNGSLALVSGRDLLTLRRLCHPTPVALIAEHGICMEDQDSQVLWSAEPELGGFEQLEQALQSLLLPYPKAWLERKTLSFALHYKLCPEAGPTLERKIQEILQLHPHYTLLAGKAVLECIPKACDKGVALAKAHQLPVFSGKIPIMVGDDLTDEPAFNYVNQQQGISIRVGPQNSTSHATYQLEDSDKLLSLLGFMLAKHACRQAGSSSNNYAP</sequence>
<dbReference type="InterPro" id="IPR003337">
    <property type="entry name" value="Trehalose_PPase"/>
</dbReference>
<dbReference type="InterPro" id="IPR044651">
    <property type="entry name" value="OTSB-like"/>
</dbReference>
<dbReference type="Proteomes" id="UP001168613">
    <property type="component" value="Unassembled WGS sequence"/>
</dbReference>
<evidence type="ECO:0000313" key="6">
    <source>
        <dbReference type="Proteomes" id="UP001168613"/>
    </source>
</evidence>
<protein>
    <recommendedName>
        <fullName evidence="4">Trehalose 6-phosphate phosphatase</fullName>
        <ecNumber evidence="4">3.1.3.12</ecNumber>
    </recommendedName>
</protein>
<dbReference type="EC" id="3.1.3.12" evidence="4"/>
<dbReference type="InterPro" id="IPR036412">
    <property type="entry name" value="HAD-like_sf"/>
</dbReference>
<comment type="catalytic activity">
    <reaction evidence="4">
        <text>alpha,alpha-trehalose 6-phosphate + H2O = alpha,alpha-trehalose + phosphate</text>
        <dbReference type="Rhea" id="RHEA:23420"/>
        <dbReference type="ChEBI" id="CHEBI:15377"/>
        <dbReference type="ChEBI" id="CHEBI:16551"/>
        <dbReference type="ChEBI" id="CHEBI:43474"/>
        <dbReference type="ChEBI" id="CHEBI:58429"/>
        <dbReference type="EC" id="3.1.3.12"/>
    </reaction>
</comment>
<comment type="cofactor">
    <cofactor evidence="4">
        <name>Mg(2+)</name>
        <dbReference type="ChEBI" id="CHEBI:18420"/>
    </cofactor>
</comment>
<name>A0ABT8EMA2_9BURK</name>
<evidence type="ECO:0000313" key="5">
    <source>
        <dbReference type="EMBL" id="MDN4122415.1"/>
    </source>
</evidence>
<dbReference type="SUPFAM" id="SSF56784">
    <property type="entry name" value="HAD-like"/>
    <property type="match status" value="1"/>
</dbReference>
<keyword evidence="4" id="KW-0460">Magnesium</keyword>
<dbReference type="GO" id="GO:0004805">
    <property type="term" value="F:trehalose-phosphatase activity"/>
    <property type="evidence" value="ECO:0007669"/>
    <property type="project" value="UniProtKB-EC"/>
</dbReference>
<keyword evidence="6" id="KW-1185">Reference proteome</keyword>
<evidence type="ECO:0000256" key="3">
    <source>
        <dbReference type="ARBA" id="ARBA00022801"/>
    </source>
</evidence>
<evidence type="ECO:0000256" key="2">
    <source>
        <dbReference type="ARBA" id="ARBA00008770"/>
    </source>
</evidence>
<dbReference type="NCBIfam" id="TIGR00685">
    <property type="entry name" value="T6PP"/>
    <property type="match status" value="1"/>
</dbReference>
<dbReference type="EMBL" id="JAJHNU010000004">
    <property type="protein sequence ID" value="MDN4122415.1"/>
    <property type="molecule type" value="Genomic_DNA"/>
</dbReference>
<dbReference type="NCBIfam" id="TIGR01484">
    <property type="entry name" value="HAD-SF-IIB"/>
    <property type="match status" value="1"/>
</dbReference>
<dbReference type="PANTHER" id="PTHR43768:SF3">
    <property type="entry name" value="TREHALOSE 6-PHOSPHATE PHOSPHATASE"/>
    <property type="match status" value="1"/>
</dbReference>
<reference evidence="5" key="1">
    <citation type="submission" date="2021-11" db="EMBL/GenBank/DDBJ databases">
        <title>Draft genome sequence of Alcaligenes endophyticus type strain CCUG 75668T.</title>
        <authorList>
            <person name="Salva-Serra F."/>
            <person name="Duran R.E."/>
            <person name="Seeger M."/>
            <person name="Moore E.R.B."/>
            <person name="Jaen-Luchoro D."/>
        </authorList>
    </citation>
    <scope>NUCLEOTIDE SEQUENCE</scope>
    <source>
        <strain evidence="5">CCUG 75668</strain>
    </source>
</reference>
<evidence type="ECO:0000256" key="4">
    <source>
        <dbReference type="RuleBase" id="RU361117"/>
    </source>
</evidence>
<dbReference type="RefSeq" id="WP_266123365.1">
    <property type="nucleotide sequence ID" value="NZ_JAJHNU010000004.1"/>
</dbReference>
<comment type="similarity">
    <text evidence="2 4">Belongs to the trehalose phosphatase family.</text>
</comment>
<keyword evidence="3 4" id="KW-0378">Hydrolase</keyword>
<comment type="pathway">
    <text evidence="1 4">Glycan biosynthesis; trehalose biosynthesis.</text>
</comment>
<keyword evidence="4" id="KW-0479">Metal-binding</keyword>